<proteinExistence type="predicted"/>
<evidence type="ECO:0000256" key="1">
    <source>
        <dbReference type="ARBA" id="ARBA00023172"/>
    </source>
</evidence>
<dbReference type="SUPFAM" id="SSF56349">
    <property type="entry name" value="DNA breaking-rejoining enzymes"/>
    <property type="match status" value="1"/>
</dbReference>
<accession>B9ACJ4</accession>
<dbReference type="GO" id="GO:0003677">
    <property type="term" value="F:DNA binding"/>
    <property type="evidence" value="ECO:0007669"/>
    <property type="project" value="InterPro"/>
</dbReference>
<dbReference type="Gene3D" id="1.10.443.10">
    <property type="entry name" value="Intergrase catalytic core"/>
    <property type="match status" value="1"/>
</dbReference>
<reference evidence="4 5" key="2">
    <citation type="submission" date="2008-11" db="EMBL/GenBank/DDBJ databases">
        <title>Draft genome sequence of Methanobrevibacter smithii (DSM 2375).</title>
        <authorList>
            <person name="Sudarsanam P."/>
            <person name="Ley R."/>
            <person name="Guruge J."/>
            <person name="Turnbaugh P.J."/>
            <person name="Mahowald M."/>
            <person name="Liep D."/>
            <person name="Gordon J."/>
        </authorList>
    </citation>
    <scope>NUCLEOTIDE SEQUENCE [LARGE SCALE GENOMIC DNA]</scope>
    <source>
        <strain evidence="4 5">DSM 2375</strain>
    </source>
</reference>
<protein>
    <submittedName>
        <fullName evidence="4">Site-specific recombinase, phage integrase family</fullName>
    </submittedName>
</protein>
<feature type="coiled-coil region" evidence="2">
    <location>
        <begin position="254"/>
        <end position="281"/>
    </location>
</feature>
<dbReference type="Proteomes" id="UP000003489">
    <property type="component" value="Unassembled WGS sequence"/>
</dbReference>
<evidence type="ECO:0000256" key="2">
    <source>
        <dbReference type="SAM" id="Coils"/>
    </source>
</evidence>
<dbReference type="CDD" id="cd00397">
    <property type="entry name" value="DNA_BRE_C"/>
    <property type="match status" value="1"/>
</dbReference>
<dbReference type="InterPro" id="IPR002104">
    <property type="entry name" value="Integrase_catalytic"/>
</dbReference>
<dbReference type="PATRIC" id="fig|483214.13.peg.63"/>
<evidence type="ECO:0000259" key="3">
    <source>
        <dbReference type="Pfam" id="PF00589"/>
    </source>
</evidence>
<dbReference type="GO" id="GO:0015074">
    <property type="term" value="P:DNA integration"/>
    <property type="evidence" value="ECO:0007669"/>
    <property type="project" value="InterPro"/>
</dbReference>
<dbReference type="InterPro" id="IPR013762">
    <property type="entry name" value="Integrase-like_cat_sf"/>
</dbReference>
<gene>
    <name evidence="4" type="ORF">METSMIALI_00065</name>
</gene>
<dbReference type="Pfam" id="PF00589">
    <property type="entry name" value="Phage_integrase"/>
    <property type="match status" value="1"/>
</dbReference>
<evidence type="ECO:0000313" key="5">
    <source>
        <dbReference type="Proteomes" id="UP000003489"/>
    </source>
</evidence>
<dbReference type="GO" id="GO:0006310">
    <property type="term" value="P:DNA recombination"/>
    <property type="evidence" value="ECO:0007669"/>
    <property type="project" value="UniProtKB-KW"/>
</dbReference>
<dbReference type="EMBL" id="ABYW01000001">
    <property type="protein sequence ID" value="EEE41184.1"/>
    <property type="molecule type" value="Genomic_DNA"/>
</dbReference>
<keyword evidence="1" id="KW-0233">DNA recombination</keyword>
<evidence type="ECO:0000313" key="4">
    <source>
        <dbReference type="EMBL" id="EEE41184.1"/>
    </source>
</evidence>
<feature type="domain" description="Tyr recombinase" evidence="3">
    <location>
        <begin position="102"/>
        <end position="219"/>
    </location>
</feature>
<reference evidence="4 5" key="1">
    <citation type="submission" date="2008-10" db="EMBL/GenBank/DDBJ databases">
        <authorList>
            <person name="Fulton L."/>
            <person name="Clifton S."/>
            <person name="Fulton B."/>
            <person name="Xu J."/>
            <person name="Minx P."/>
            <person name="Pepin K.H."/>
            <person name="Johnson M."/>
            <person name="Bhonagiri V."/>
            <person name="Nash W.E."/>
            <person name="Mardis E.R."/>
            <person name="Wilson R.K."/>
        </authorList>
    </citation>
    <scope>NUCLEOTIDE SEQUENCE [LARGE SCALE GENOMIC DNA]</scope>
    <source>
        <strain evidence="4 5">DSM 2375</strain>
    </source>
</reference>
<organism evidence="4 5">
    <name type="scientific">Methanobrevibacter smithii DSM 2375</name>
    <dbReference type="NCBI Taxonomy" id="483214"/>
    <lineage>
        <taxon>Archaea</taxon>
        <taxon>Methanobacteriati</taxon>
        <taxon>Methanobacteriota</taxon>
        <taxon>Methanomada group</taxon>
        <taxon>Methanobacteria</taxon>
        <taxon>Methanobacteriales</taxon>
        <taxon>Methanobacteriaceae</taxon>
        <taxon>Methanobrevibacter</taxon>
    </lineage>
</organism>
<dbReference type="InterPro" id="IPR011010">
    <property type="entry name" value="DNA_brk_join_enz"/>
</dbReference>
<dbReference type="HOGENOM" id="CLU_041884_2_0_2"/>
<name>B9ACJ4_METSM</name>
<dbReference type="AlphaFoldDB" id="B9ACJ4"/>
<keyword evidence="2" id="KW-0175">Coiled coil</keyword>
<comment type="caution">
    <text evidence="4">The sequence shown here is derived from an EMBL/GenBank/DDBJ whole genome shotgun (WGS) entry which is preliminary data.</text>
</comment>
<sequence>MNCIIFFYKFYDIEVWDLPKVNDKNIQKPAPIYFKDLSDKEVIREVFQIASPLMKAIILFCCSSGCARTETLSLTIGDYIEALSEYLPRHRMDIFEVIDYLQDVDDVVPTFSILRKKTNKYYLTYCSPEAVKAINDYLLLRDRPVTDESPLFQISRTYLVQSFEMINDTLGLGRVGRYRRFRSHMLRKFHASALYNDGMSLDKVNDLQGKAKNKTDAAYFMTNPDDLKYEYIQHLPAVTINTDVEKLSVKSPQFIQMEKENEALKSEVGDMRNELEEMRGLKKELLGIINKVSEGS</sequence>